<sequence>MAGFAKYADIKSPFQQFVTPPEMILTPFTDESDKLPRPAKLLEFGLFTSLPPELRVKIWQMAIGDACPVERAICVYWLAKYTAGSGSNKGIPYALPSTLHACQESRYEMQTTKFIQWDIDQATGAWLNPRRPFCPKLDMLYVPFHLFAVVDKKDNNNPSFIQRNPAKLPDYCKQHLAIGNYCCSHCRRIYPQLLLNLVGDLKLLMRGNGVEPPLLQRSISSSRASWGTWGRPTFGDLGVCVKEVDGMYLLKAVRLGRGTDMWKEIETPTVTIPKDGDSCDFQFVMPADFDMTIFPKRWPNN</sequence>
<evidence type="ECO:0000313" key="2">
    <source>
        <dbReference type="Proteomes" id="UP001497680"/>
    </source>
</evidence>
<dbReference type="EMBL" id="MU394331">
    <property type="protein sequence ID" value="KAI6084959.1"/>
    <property type="molecule type" value="Genomic_DNA"/>
</dbReference>
<keyword evidence="2" id="KW-1185">Reference proteome</keyword>
<accession>A0ACC0CX35</accession>
<reference evidence="1 2" key="1">
    <citation type="journal article" date="2022" name="New Phytol.">
        <title>Ecological generalism drives hyperdiversity of secondary metabolite gene clusters in xylarialean endophytes.</title>
        <authorList>
            <person name="Franco M.E.E."/>
            <person name="Wisecaver J.H."/>
            <person name="Arnold A.E."/>
            <person name="Ju Y.M."/>
            <person name="Slot J.C."/>
            <person name="Ahrendt S."/>
            <person name="Moore L.P."/>
            <person name="Eastman K.E."/>
            <person name="Scott K."/>
            <person name="Konkel Z."/>
            <person name="Mondo S.J."/>
            <person name="Kuo A."/>
            <person name="Hayes R.D."/>
            <person name="Haridas S."/>
            <person name="Andreopoulos B."/>
            <person name="Riley R."/>
            <person name="LaButti K."/>
            <person name="Pangilinan J."/>
            <person name="Lipzen A."/>
            <person name="Amirebrahimi M."/>
            <person name="Yan J."/>
            <person name="Adam C."/>
            <person name="Keymanesh K."/>
            <person name="Ng V."/>
            <person name="Louie K."/>
            <person name="Northen T."/>
            <person name="Drula E."/>
            <person name="Henrissat B."/>
            <person name="Hsieh H.M."/>
            <person name="Youens-Clark K."/>
            <person name="Lutzoni F."/>
            <person name="Miadlikowska J."/>
            <person name="Eastwood D.C."/>
            <person name="Hamelin R.C."/>
            <person name="Grigoriev I.V."/>
            <person name="U'Ren J.M."/>
        </authorList>
    </citation>
    <scope>NUCLEOTIDE SEQUENCE [LARGE SCALE GENOMIC DNA]</scope>
    <source>
        <strain evidence="1 2">ER1909</strain>
    </source>
</reference>
<evidence type="ECO:0000313" key="1">
    <source>
        <dbReference type="EMBL" id="KAI6084959.1"/>
    </source>
</evidence>
<organism evidence="1 2">
    <name type="scientific">Hypoxylon rubiginosum</name>
    <dbReference type="NCBI Taxonomy" id="110542"/>
    <lineage>
        <taxon>Eukaryota</taxon>
        <taxon>Fungi</taxon>
        <taxon>Dikarya</taxon>
        <taxon>Ascomycota</taxon>
        <taxon>Pezizomycotina</taxon>
        <taxon>Sordariomycetes</taxon>
        <taxon>Xylariomycetidae</taxon>
        <taxon>Xylariales</taxon>
        <taxon>Hypoxylaceae</taxon>
        <taxon>Hypoxylon</taxon>
    </lineage>
</organism>
<protein>
    <submittedName>
        <fullName evidence="1">Uncharacterized protein</fullName>
    </submittedName>
</protein>
<comment type="caution">
    <text evidence="1">The sequence shown here is derived from an EMBL/GenBank/DDBJ whole genome shotgun (WGS) entry which is preliminary data.</text>
</comment>
<dbReference type="Proteomes" id="UP001497680">
    <property type="component" value="Unassembled WGS sequence"/>
</dbReference>
<name>A0ACC0CX35_9PEZI</name>
<proteinExistence type="predicted"/>
<gene>
    <name evidence="1" type="ORF">F4821DRAFT_164639</name>
</gene>